<dbReference type="InterPro" id="IPR050682">
    <property type="entry name" value="ModA/WtpA"/>
</dbReference>
<evidence type="ECO:0000313" key="5">
    <source>
        <dbReference type="EMBL" id="AXR06928.1"/>
    </source>
</evidence>
<dbReference type="PANTHER" id="PTHR30632:SF14">
    <property type="entry name" value="TUNGSTATE_MOLYBDATE_CHROMATE-BINDING PROTEIN MODA"/>
    <property type="match status" value="1"/>
</dbReference>
<dbReference type="OrthoDB" id="9785015at2"/>
<dbReference type="EMBL" id="CP031769">
    <property type="protein sequence ID" value="AXR06928.1"/>
    <property type="molecule type" value="Genomic_DNA"/>
</dbReference>
<dbReference type="GO" id="GO:0015689">
    <property type="term" value="P:molybdate ion transport"/>
    <property type="evidence" value="ECO:0007669"/>
    <property type="project" value="InterPro"/>
</dbReference>
<gene>
    <name evidence="5" type="primary">modA</name>
    <name evidence="5" type="ORF">D0Y50_11540</name>
</gene>
<evidence type="ECO:0000256" key="3">
    <source>
        <dbReference type="ARBA" id="ARBA00022729"/>
    </source>
</evidence>
<feature type="binding site" evidence="4">
    <location>
        <position position="202"/>
    </location>
    <ligand>
        <name>molybdate</name>
        <dbReference type="ChEBI" id="CHEBI:36264"/>
    </ligand>
</feature>
<dbReference type="PANTHER" id="PTHR30632">
    <property type="entry name" value="MOLYBDATE-BINDING PERIPLASMIC PROTEIN"/>
    <property type="match status" value="1"/>
</dbReference>
<protein>
    <submittedName>
        <fullName evidence="5">Molybdate ABC transporter substrate-binding protein</fullName>
    </submittedName>
</protein>
<accession>A0A346NN21</accession>
<dbReference type="KEGG" id="salm:D0Y50_11540"/>
<dbReference type="InterPro" id="IPR005950">
    <property type="entry name" value="ModA"/>
</dbReference>
<dbReference type="PIRSF" id="PIRSF004846">
    <property type="entry name" value="ModA"/>
    <property type="match status" value="1"/>
</dbReference>
<keyword evidence="6" id="KW-1185">Reference proteome</keyword>
<dbReference type="Proteomes" id="UP000262073">
    <property type="component" value="Chromosome"/>
</dbReference>
<reference evidence="5 6" key="1">
    <citation type="submission" date="2018-08" db="EMBL/GenBank/DDBJ databases">
        <title>Salinimonas sediminis sp. nov., a piezophilic bacterium isolated from a deep-sea sediment sample from the New Britain Trench.</title>
        <authorList>
            <person name="Cao J."/>
        </authorList>
    </citation>
    <scope>NUCLEOTIDE SEQUENCE [LARGE SCALE GENOMIC DNA]</scope>
    <source>
        <strain evidence="5 6">N102</strain>
    </source>
</reference>
<dbReference type="GO" id="GO:0046872">
    <property type="term" value="F:metal ion binding"/>
    <property type="evidence" value="ECO:0007669"/>
    <property type="project" value="UniProtKB-KW"/>
</dbReference>
<evidence type="ECO:0000313" key="6">
    <source>
        <dbReference type="Proteomes" id="UP000262073"/>
    </source>
</evidence>
<dbReference type="AlphaFoldDB" id="A0A346NN21"/>
<name>A0A346NN21_9ALTE</name>
<keyword evidence="2 4" id="KW-0479">Metal-binding</keyword>
<evidence type="ECO:0000256" key="2">
    <source>
        <dbReference type="ARBA" id="ARBA00022723"/>
    </source>
</evidence>
<comment type="similarity">
    <text evidence="1">Belongs to the bacterial solute-binding protein ModA family.</text>
</comment>
<keyword evidence="3" id="KW-0732">Signal</keyword>
<feature type="binding site" evidence="4">
    <location>
        <position position="93"/>
    </location>
    <ligand>
        <name>molybdate</name>
        <dbReference type="ChEBI" id="CHEBI:36264"/>
    </ligand>
</feature>
<dbReference type="SUPFAM" id="SSF53850">
    <property type="entry name" value="Periplasmic binding protein-like II"/>
    <property type="match status" value="1"/>
</dbReference>
<evidence type="ECO:0000256" key="1">
    <source>
        <dbReference type="ARBA" id="ARBA00009175"/>
    </source>
</evidence>
<keyword evidence="4" id="KW-0500">Molybdenum</keyword>
<dbReference type="Gene3D" id="3.40.190.10">
    <property type="entry name" value="Periplasmic binding protein-like II"/>
    <property type="match status" value="2"/>
</dbReference>
<dbReference type="Pfam" id="PF13531">
    <property type="entry name" value="SBP_bac_11"/>
    <property type="match status" value="1"/>
</dbReference>
<dbReference type="GO" id="GO:0030973">
    <property type="term" value="F:molybdate ion binding"/>
    <property type="evidence" value="ECO:0007669"/>
    <property type="project" value="TreeGrafter"/>
</dbReference>
<evidence type="ECO:0000256" key="4">
    <source>
        <dbReference type="PIRSR" id="PIRSR004846-1"/>
    </source>
</evidence>
<sequence>MIRQLWPGLKKYNNKSRDIFMRRDGWNIPGRRLAGYFITIGMLLVGQLLNNTAWAAQPLHIAVAANFATPARQVAQDFERQFSIPAVVTVASSGTLFVQITHGAPFDVFMSADARRPEQLVDEHHADRDTLHVYAQGRLAYLNADIVAPDMNDLVNTVIAGKRKLAIANPALAPYGLAARQVLTRLHKWPRAERHLVLGKNILQTYQYYRSGNVEHALVAASLVKPGQPHAALVPAHLHQPILQKVVVPASAPQPEQAQLFVNYLMSAQVQQQLSQWGYDSYILDKESP</sequence>
<organism evidence="5 6">
    <name type="scientific">Salinimonas sediminis</name>
    <dbReference type="NCBI Taxonomy" id="2303538"/>
    <lineage>
        <taxon>Bacteria</taxon>
        <taxon>Pseudomonadati</taxon>
        <taxon>Pseudomonadota</taxon>
        <taxon>Gammaproteobacteria</taxon>
        <taxon>Alteromonadales</taxon>
        <taxon>Alteromonadaceae</taxon>
        <taxon>Alteromonas/Salinimonas group</taxon>
        <taxon>Salinimonas</taxon>
    </lineage>
</organism>
<dbReference type="NCBIfam" id="TIGR01256">
    <property type="entry name" value="modA"/>
    <property type="match status" value="1"/>
</dbReference>
<proteinExistence type="inferred from homology"/>